<accession>A0ABV5DY08</accession>
<feature type="domain" description="Protein kinase" evidence="8">
    <location>
        <begin position="30"/>
        <end position="283"/>
    </location>
</feature>
<dbReference type="InterPro" id="IPR017441">
    <property type="entry name" value="Protein_kinase_ATP_BS"/>
</dbReference>
<feature type="region of interest" description="Disordered" evidence="6">
    <location>
        <begin position="362"/>
        <end position="404"/>
    </location>
</feature>
<dbReference type="Gene3D" id="3.30.200.20">
    <property type="entry name" value="Phosphorylase Kinase, domain 1"/>
    <property type="match status" value="1"/>
</dbReference>
<reference evidence="9 10" key="1">
    <citation type="submission" date="2024-01" db="EMBL/GenBank/DDBJ databases">
        <title>Genome mining of biosynthetic gene clusters to explore secondary metabolites of Streptomyces sp.</title>
        <authorList>
            <person name="Baig A."/>
            <person name="Ajitkumar Shintre N."/>
            <person name="Kumar H."/>
            <person name="Anbarasu A."/>
            <person name="Ramaiah S."/>
        </authorList>
    </citation>
    <scope>NUCLEOTIDE SEQUENCE [LARGE SCALE GENOMIC DNA]</scope>
    <source>
        <strain evidence="9 10">A01</strain>
    </source>
</reference>
<dbReference type="PROSITE" id="PS00107">
    <property type="entry name" value="PROTEIN_KINASE_ATP"/>
    <property type="match status" value="1"/>
</dbReference>
<dbReference type="PANTHER" id="PTHR43289:SF34">
    <property type="entry name" value="SERINE_THREONINE-PROTEIN KINASE YBDM-RELATED"/>
    <property type="match status" value="1"/>
</dbReference>
<keyword evidence="10" id="KW-1185">Reference proteome</keyword>
<dbReference type="SUPFAM" id="SSF56112">
    <property type="entry name" value="Protein kinase-like (PK-like)"/>
    <property type="match status" value="1"/>
</dbReference>
<dbReference type="PROSITE" id="PS00108">
    <property type="entry name" value="PROTEIN_KINASE_ST"/>
    <property type="match status" value="1"/>
</dbReference>
<evidence type="ECO:0000256" key="1">
    <source>
        <dbReference type="ARBA" id="ARBA00022679"/>
    </source>
</evidence>
<dbReference type="Proteomes" id="UP001585053">
    <property type="component" value="Unassembled WGS sequence"/>
</dbReference>
<evidence type="ECO:0000256" key="2">
    <source>
        <dbReference type="ARBA" id="ARBA00022741"/>
    </source>
</evidence>
<dbReference type="InterPro" id="IPR000719">
    <property type="entry name" value="Prot_kinase_dom"/>
</dbReference>
<feature type="transmembrane region" description="Helical" evidence="7">
    <location>
        <begin position="336"/>
        <end position="357"/>
    </location>
</feature>
<dbReference type="InterPro" id="IPR008271">
    <property type="entry name" value="Ser/Thr_kinase_AS"/>
</dbReference>
<dbReference type="RefSeq" id="WP_357714525.1">
    <property type="nucleotide sequence ID" value="NZ_JAYMRS010000006.1"/>
</dbReference>
<feature type="binding site" evidence="5">
    <location>
        <position position="58"/>
    </location>
    <ligand>
        <name>ATP</name>
        <dbReference type="ChEBI" id="CHEBI:30616"/>
    </ligand>
</feature>
<keyword evidence="2 5" id="KW-0547">Nucleotide-binding</keyword>
<keyword evidence="7" id="KW-0472">Membrane</keyword>
<dbReference type="GO" id="GO:0004674">
    <property type="term" value="F:protein serine/threonine kinase activity"/>
    <property type="evidence" value="ECO:0007669"/>
    <property type="project" value="UniProtKB-EC"/>
</dbReference>
<evidence type="ECO:0000256" key="7">
    <source>
        <dbReference type="SAM" id="Phobius"/>
    </source>
</evidence>
<comment type="caution">
    <text evidence="9">The sequence shown here is derived from an EMBL/GenBank/DDBJ whole genome shotgun (WGS) entry which is preliminary data.</text>
</comment>
<dbReference type="Gene3D" id="1.10.510.10">
    <property type="entry name" value="Transferase(Phosphotransferase) domain 1"/>
    <property type="match status" value="1"/>
</dbReference>
<dbReference type="PANTHER" id="PTHR43289">
    <property type="entry name" value="MITOGEN-ACTIVATED PROTEIN KINASE KINASE KINASE 20-RELATED"/>
    <property type="match status" value="1"/>
</dbReference>
<keyword evidence="1 9" id="KW-0808">Transferase</keyword>
<evidence type="ECO:0000313" key="10">
    <source>
        <dbReference type="Proteomes" id="UP001585053"/>
    </source>
</evidence>
<name>A0ABV5DY08_9ACTN</name>
<evidence type="ECO:0000256" key="6">
    <source>
        <dbReference type="SAM" id="MobiDB-lite"/>
    </source>
</evidence>
<dbReference type="Pfam" id="PF00069">
    <property type="entry name" value="Pkinase"/>
    <property type="match status" value="1"/>
</dbReference>
<dbReference type="EMBL" id="JAYMRS010000006">
    <property type="protein sequence ID" value="MFB8769459.1"/>
    <property type="molecule type" value="Genomic_DNA"/>
</dbReference>
<keyword evidence="3 9" id="KW-0418">Kinase</keyword>
<evidence type="ECO:0000256" key="4">
    <source>
        <dbReference type="ARBA" id="ARBA00022840"/>
    </source>
</evidence>
<gene>
    <name evidence="9" type="ORF">VSQ78_17265</name>
</gene>
<protein>
    <submittedName>
        <fullName evidence="9">Serine/threonine-protein kinase</fullName>
        <ecNumber evidence="9">2.7.11.1</ecNumber>
    </submittedName>
</protein>
<organism evidence="9 10">
    <name type="scientific">Nocardiopsis alba</name>
    <dbReference type="NCBI Taxonomy" id="53437"/>
    <lineage>
        <taxon>Bacteria</taxon>
        <taxon>Bacillati</taxon>
        <taxon>Actinomycetota</taxon>
        <taxon>Actinomycetes</taxon>
        <taxon>Streptosporangiales</taxon>
        <taxon>Nocardiopsidaceae</taxon>
        <taxon>Nocardiopsis</taxon>
    </lineage>
</organism>
<evidence type="ECO:0000259" key="8">
    <source>
        <dbReference type="PROSITE" id="PS50011"/>
    </source>
</evidence>
<evidence type="ECO:0000313" key="9">
    <source>
        <dbReference type="EMBL" id="MFB8769459.1"/>
    </source>
</evidence>
<keyword evidence="4 5" id="KW-0067">ATP-binding</keyword>
<sequence>MPPNAPFSHDRLPPGVDPPGRGDPERLGDYRVVGRIGAGGMGAVYAGVTDAGSAAAVKVVHAQFAADPEFRARFAREVGLVSRVRATCAPAFLGADTEAAAPWMATEYVPGLTLRQHVKRNGPLTGGMLTAFAVGLAEALTAIHTAGVVHRDLKPGNVILAPDGPKVLDFGIARAADGTVLTATGGLHGTPGWVSPEQYEGADATGYSDMFAWGGLVALAATGRDPFGKGAVDGVIHRSRYEEPDLDGVPEHLMSLVGRSLSKDPGGRPRADEALMELTRGWSATRIMPAGAPPLDGAGESGTDARPTEIVPELLATEWTEVSDPGTRRVRGPRRVLLLSAGAAVLVVALIGGLLVVDRVGGEGSSSTDGLPWGEGTEGTVDEGDGGNGSGGDSGTVEDGAPLVQSVPEDGTAVVAEAIELMEGAPDLLYRSDSHADQERGHPVASVVEYSGDPVRVFQKRTYDLAGIGLNLRYGDDLENQVFGLVPMAQLESEEDPDYYRQEGNPTGEWDPMEELGWGLAWILEPDAEIEYQGRSRVPHEQEFVDGGVSRWLEGFEETDGHHYSGTVTQRTGLEHSDGESMSFDLWIDDEGYPLRFAGSTLWVPDNPDHPDVAMTEVRDFDFGEAREIYVPDEAEILPDRPSPGF</sequence>
<evidence type="ECO:0000256" key="5">
    <source>
        <dbReference type="PROSITE-ProRule" id="PRU10141"/>
    </source>
</evidence>
<dbReference type="InterPro" id="IPR011009">
    <property type="entry name" value="Kinase-like_dom_sf"/>
</dbReference>
<dbReference type="SMART" id="SM00220">
    <property type="entry name" value="S_TKc"/>
    <property type="match status" value="1"/>
</dbReference>
<proteinExistence type="predicted"/>
<evidence type="ECO:0000256" key="3">
    <source>
        <dbReference type="ARBA" id="ARBA00022777"/>
    </source>
</evidence>
<dbReference type="PROSITE" id="PS50011">
    <property type="entry name" value="PROTEIN_KINASE_DOM"/>
    <property type="match status" value="1"/>
</dbReference>
<keyword evidence="7" id="KW-0812">Transmembrane</keyword>
<keyword evidence="7" id="KW-1133">Transmembrane helix</keyword>
<dbReference type="CDD" id="cd14014">
    <property type="entry name" value="STKc_PknB_like"/>
    <property type="match status" value="1"/>
</dbReference>
<dbReference type="EC" id="2.7.11.1" evidence="9"/>
<feature type="region of interest" description="Disordered" evidence="6">
    <location>
        <begin position="1"/>
        <end position="26"/>
    </location>
</feature>